<sequence length="59" mass="6716">MLLGLTTSRFLAVVLPWQNLKMTEVQAKLVCFGAWLGYLKSYHFYPVLITTANLNCLSH</sequence>
<organism evidence="1">
    <name type="scientific">Schistosoma haematobium</name>
    <name type="common">Blood fluke</name>
    <dbReference type="NCBI Taxonomy" id="6185"/>
    <lineage>
        <taxon>Eukaryota</taxon>
        <taxon>Metazoa</taxon>
        <taxon>Spiralia</taxon>
        <taxon>Lophotrochozoa</taxon>
        <taxon>Platyhelminthes</taxon>
        <taxon>Trematoda</taxon>
        <taxon>Digenea</taxon>
        <taxon>Strigeidida</taxon>
        <taxon>Schistosomatoidea</taxon>
        <taxon>Schistosomatidae</taxon>
        <taxon>Schistosoma</taxon>
    </lineage>
</organism>
<protein>
    <submittedName>
        <fullName evidence="1">Uncharacterized protein</fullName>
    </submittedName>
</protein>
<name>A0A095BXD1_SCHHA</name>
<dbReference type="EMBL" id="KL250563">
    <property type="protein sequence ID" value="KGB33693.1"/>
    <property type="molecule type" value="Genomic_DNA"/>
</dbReference>
<gene>
    <name evidence="1" type="ORF">MS3_01882</name>
</gene>
<dbReference type="AlphaFoldDB" id="A0A095BXD1"/>
<accession>A0A095BXD1</accession>
<proteinExistence type="predicted"/>
<reference evidence="1" key="1">
    <citation type="journal article" date="2012" name="Nat. Genet.">
        <title>Whole-genome sequence of Schistosoma haematobium.</title>
        <authorList>
            <person name="Young N.D."/>
            <person name="Jex A.R."/>
            <person name="Li B."/>
            <person name="Liu S."/>
            <person name="Yang L."/>
            <person name="Xiong Z."/>
            <person name="Li Y."/>
            <person name="Cantacessi C."/>
            <person name="Hall R.S."/>
            <person name="Xu X."/>
            <person name="Chen F."/>
            <person name="Wu X."/>
            <person name="Zerlotini A."/>
            <person name="Oliveira G."/>
            <person name="Hofmann A."/>
            <person name="Zhang G."/>
            <person name="Fang X."/>
            <person name="Kang Y."/>
            <person name="Campbell B.E."/>
            <person name="Loukas A."/>
            <person name="Ranganathan S."/>
            <person name="Rollinson D."/>
            <person name="Rinaldi G."/>
            <person name="Brindley P.J."/>
            <person name="Yang H."/>
            <person name="Wang J."/>
            <person name="Wang J."/>
            <person name="Gasser R.B."/>
        </authorList>
    </citation>
    <scope>NUCLEOTIDE SEQUENCE [LARGE SCALE GENOMIC DNA]</scope>
</reference>
<dbReference type="STRING" id="6185.A0A095BXD1"/>
<evidence type="ECO:0000313" key="1">
    <source>
        <dbReference type="EMBL" id="KGB33693.1"/>
    </source>
</evidence>